<gene>
    <name evidence="2" type="ORF">QEH52_02685</name>
</gene>
<dbReference type="Proteomes" id="UP001225316">
    <property type="component" value="Unassembled WGS sequence"/>
</dbReference>
<dbReference type="NCBIfam" id="TIGR02595">
    <property type="entry name" value="PEP_CTERM"/>
    <property type="match status" value="1"/>
</dbReference>
<proteinExistence type="predicted"/>
<reference evidence="2 3" key="1">
    <citation type="submission" date="2023-04" db="EMBL/GenBank/DDBJ databases">
        <title>A novel bacteria isolated from coastal sediment.</title>
        <authorList>
            <person name="Liu X.-J."/>
            <person name="Du Z.-J."/>
        </authorList>
    </citation>
    <scope>NUCLEOTIDE SEQUENCE [LARGE SCALE GENOMIC DNA]</scope>
    <source>
        <strain evidence="2 3">SDUM461003</strain>
    </source>
</reference>
<organism evidence="2 3">
    <name type="scientific">Thalassobacterium maritimum</name>
    <dbReference type="NCBI Taxonomy" id="3041265"/>
    <lineage>
        <taxon>Bacteria</taxon>
        <taxon>Pseudomonadati</taxon>
        <taxon>Verrucomicrobiota</taxon>
        <taxon>Opitutia</taxon>
        <taxon>Puniceicoccales</taxon>
        <taxon>Coraliomargaritaceae</taxon>
        <taxon>Thalassobacterium</taxon>
    </lineage>
</organism>
<name>A0ABU1AQE6_9BACT</name>
<evidence type="ECO:0000313" key="3">
    <source>
        <dbReference type="Proteomes" id="UP001225316"/>
    </source>
</evidence>
<protein>
    <submittedName>
        <fullName evidence="2">PEP-CTERM sorting domain-containing protein</fullName>
    </submittedName>
</protein>
<keyword evidence="3" id="KW-1185">Reference proteome</keyword>
<accession>A0ABU1AQE6</accession>
<dbReference type="NCBIfam" id="TIGR02601">
    <property type="entry name" value="autotrns_rpt"/>
    <property type="match status" value="1"/>
</dbReference>
<evidence type="ECO:0000256" key="1">
    <source>
        <dbReference type="ARBA" id="ARBA00022729"/>
    </source>
</evidence>
<comment type="caution">
    <text evidence="2">The sequence shown here is derived from an EMBL/GenBank/DDBJ whole genome shotgun (WGS) entry which is preliminary data.</text>
</comment>
<dbReference type="InterPro" id="IPR013424">
    <property type="entry name" value="Ice-binding_C"/>
</dbReference>
<dbReference type="RefSeq" id="WP_308948461.1">
    <property type="nucleotide sequence ID" value="NZ_JARXHW010000004.1"/>
</dbReference>
<dbReference type="EMBL" id="JARXHW010000004">
    <property type="protein sequence ID" value="MDQ8206399.1"/>
    <property type="molecule type" value="Genomic_DNA"/>
</dbReference>
<dbReference type="InterPro" id="IPR013425">
    <property type="entry name" value="Autotrns_rpt"/>
</dbReference>
<evidence type="ECO:0000313" key="2">
    <source>
        <dbReference type="EMBL" id="MDQ8206399.1"/>
    </source>
</evidence>
<sequence length="474" mass="48339">MMHLAKTHQPKPANSLQKATRRAIVSSILALPLTTSAQLYWGDASYSGTTSTAASWYSDADGTTVSGTAPSSDDITFNTNPVNSTGGTVTLDSNLAVNSITFSTSGNTTIEDDGTSNQIISIGSGGITMDAGSGIVKIGDGGARQTRTDLTASQTWTNNSDSTLTARYISLQAGSGIQTLTLSANGAGSIITPFKVEEHGSSQLSLIIDSAGSGQVRLSSATGGSAFSGGATVLRGHLRIDGSNSAGNSDVTLGNTTGSSEAKLTIKNNIFTSDLTVQSGSSGTKSLDNAYTAGVTDYQGNITLDDNLTLSTRSMTISGDISGAGGITKTSGTILTLSGNNSFIGNTSIEAGNFALDENGTLSFQIGANGNNNQIDATEGVNISLDGTFNFDLTGAELTDGNSWTIVSASSVTYGATFDIVGFTENAGIWTKDGFAFSEATGELAYAVPEPSTAALILGCAALTLVNKRRRTKA</sequence>
<keyword evidence="1" id="KW-0732">Signal</keyword>